<sequence>MGSYRIPTYIINLPERTERRKHIEEQFRGKNEFDVSIIQACRHEVGAVGLWLSIRKVIEAAIVNDDDVIIICEDDHEFTENYSKEILIRNIIEAHGQHVDYMSGGSGKFGLALPVSENRVWTNFCFSTQFIIIFKKFFQSILNEPFDDSVIGDKKLSEMTVNKMLFCPFISQQKDFGYSDVTPMHNENAGMLNFLFAKSTHRINQIHNAYIMLFKK</sequence>
<accession>A0A1V9FHI2</accession>
<keyword evidence="2" id="KW-1185">Reference proteome</keyword>
<comment type="caution">
    <text evidence="1">The sequence shown here is derived from an EMBL/GenBank/DDBJ whole genome shotgun (WGS) entry which is preliminary data.</text>
</comment>
<dbReference type="EMBL" id="LVYD01000113">
    <property type="protein sequence ID" value="OQP57838.1"/>
    <property type="molecule type" value="Genomic_DNA"/>
</dbReference>
<organism evidence="1 2">
    <name type="scientific">Niastella vici</name>
    <dbReference type="NCBI Taxonomy" id="1703345"/>
    <lineage>
        <taxon>Bacteria</taxon>
        <taxon>Pseudomonadati</taxon>
        <taxon>Bacteroidota</taxon>
        <taxon>Chitinophagia</taxon>
        <taxon>Chitinophagales</taxon>
        <taxon>Chitinophagaceae</taxon>
        <taxon>Niastella</taxon>
    </lineage>
</organism>
<reference evidence="1 2" key="1">
    <citation type="submission" date="2016-03" db="EMBL/GenBank/DDBJ databases">
        <title>Niastella vici sp. nov., isolated from farmland soil.</title>
        <authorList>
            <person name="Chen L."/>
            <person name="Wang D."/>
            <person name="Yang S."/>
            <person name="Wang G."/>
        </authorList>
    </citation>
    <scope>NUCLEOTIDE SEQUENCE [LARGE SCALE GENOMIC DNA]</scope>
    <source>
        <strain evidence="1 2">DJ57</strain>
    </source>
</reference>
<name>A0A1V9FHI2_9BACT</name>
<protein>
    <recommendedName>
        <fullName evidence="3">Glycosyl transferase</fullName>
    </recommendedName>
</protein>
<dbReference type="OrthoDB" id="1417318at2"/>
<gene>
    <name evidence="1" type="ORF">A3860_09035</name>
</gene>
<evidence type="ECO:0000313" key="1">
    <source>
        <dbReference type="EMBL" id="OQP57838.1"/>
    </source>
</evidence>
<evidence type="ECO:0008006" key="3">
    <source>
        <dbReference type="Google" id="ProtNLM"/>
    </source>
</evidence>
<dbReference type="AlphaFoldDB" id="A0A1V9FHI2"/>
<proteinExistence type="predicted"/>
<evidence type="ECO:0000313" key="2">
    <source>
        <dbReference type="Proteomes" id="UP000192796"/>
    </source>
</evidence>
<dbReference type="Proteomes" id="UP000192796">
    <property type="component" value="Unassembled WGS sequence"/>
</dbReference>